<accession>A0A091CBV3</accession>
<dbReference type="AlphaFoldDB" id="A0A091CBV3"/>
<sequence>MIFIILIVSAVAMAFLFVLSQKKWQETLSFVFAAFFLLSIGLIVANFNQHFGMEQVVHSQTVDLVSSVEQQDTEALLYKPLGNGTERVYLYKTAAMEKPQSTGGQQVKNDVSQDAEQAQLTTKRTEWVYKNNFYQLLFGFSGNNHEFIEQENQFNLPSNWQLLSTEN</sequence>
<organism evidence="2 3">
    <name type="scientific">Tetragenococcus muriaticus 3MR10-3</name>
    <dbReference type="NCBI Taxonomy" id="1302648"/>
    <lineage>
        <taxon>Bacteria</taxon>
        <taxon>Bacillati</taxon>
        <taxon>Bacillota</taxon>
        <taxon>Bacilli</taxon>
        <taxon>Lactobacillales</taxon>
        <taxon>Enterococcaceae</taxon>
        <taxon>Tetragenococcus</taxon>
    </lineage>
</organism>
<evidence type="ECO:0008006" key="4">
    <source>
        <dbReference type="Google" id="ProtNLM"/>
    </source>
</evidence>
<comment type="caution">
    <text evidence="2">The sequence shown here is derived from an EMBL/GenBank/DDBJ whole genome shotgun (WGS) entry which is preliminary data.</text>
</comment>
<feature type="transmembrane region" description="Helical" evidence="1">
    <location>
        <begin position="30"/>
        <end position="47"/>
    </location>
</feature>
<dbReference type="Proteomes" id="UP000029381">
    <property type="component" value="Unassembled WGS sequence"/>
</dbReference>
<name>A0A091CBV3_9ENTE</name>
<dbReference type="Pfam" id="PF16069">
    <property type="entry name" value="DUF4811"/>
    <property type="match status" value="1"/>
</dbReference>
<dbReference type="EMBL" id="JPVT01000236">
    <property type="protein sequence ID" value="KFN89233.1"/>
    <property type="molecule type" value="Genomic_DNA"/>
</dbReference>
<evidence type="ECO:0000313" key="2">
    <source>
        <dbReference type="EMBL" id="KFN89233.1"/>
    </source>
</evidence>
<dbReference type="RefSeq" id="WP_052074223.1">
    <property type="nucleotide sequence ID" value="NZ_JPVT01000236.1"/>
</dbReference>
<evidence type="ECO:0000313" key="3">
    <source>
        <dbReference type="Proteomes" id="UP000029381"/>
    </source>
</evidence>
<evidence type="ECO:0000256" key="1">
    <source>
        <dbReference type="SAM" id="Phobius"/>
    </source>
</evidence>
<gene>
    <name evidence="2" type="ORF">TMU3MR103_2107</name>
</gene>
<keyword evidence="1" id="KW-0472">Membrane</keyword>
<keyword evidence="3" id="KW-1185">Reference proteome</keyword>
<dbReference type="PATRIC" id="fig|1302648.3.peg.2060"/>
<keyword evidence="1" id="KW-0812">Transmembrane</keyword>
<dbReference type="InterPro" id="IPR032083">
    <property type="entry name" value="DUF4811"/>
</dbReference>
<reference evidence="2 3" key="1">
    <citation type="submission" date="2014-08" db="EMBL/GenBank/DDBJ databases">
        <title>Genome sequence of Tetragenococcus muriaticus.</title>
        <authorList>
            <person name="Chuea-nongthon C."/>
            <person name="Rodtong S."/>
            <person name="Yongsawatdigul J."/>
            <person name="Steele J.L."/>
            <person name="Liu X.-y."/>
            <person name="Speers J."/>
            <person name="Glasner J.D."/>
            <person name="Neeno-Eckwall E.C."/>
        </authorList>
    </citation>
    <scope>NUCLEOTIDE SEQUENCE [LARGE SCALE GENOMIC DNA]</scope>
    <source>
        <strain evidence="2 3">3MR10-3</strain>
    </source>
</reference>
<keyword evidence="1" id="KW-1133">Transmembrane helix</keyword>
<proteinExistence type="predicted"/>
<protein>
    <recommendedName>
        <fullName evidence="4">DUF4811 domain-containing protein</fullName>
    </recommendedName>
</protein>